<evidence type="ECO:0000313" key="6">
    <source>
        <dbReference type="EMBL" id="KAF7370323.1"/>
    </source>
</evidence>
<feature type="domain" description="MYND-type" evidence="5">
    <location>
        <begin position="362"/>
        <end position="402"/>
    </location>
</feature>
<sequence length="486" mass="55137">MTSTDLLAQAIRSLEDPKNPTFCCRYYICLLSHVEQEISITWENPIIRVAPYARDNLRLKLSTVADSTSLLDVLSAFIATNRSREDMATLTHRMERCECDRTDRLIDGMHAWDWNLTAYCRDPEGFRTRTCTFEGLIGIVAELFYNALQLHDCRRIRWPRTRRQCLVGSDESAATMLCRWLDIYPILPLLRAIAAAASSFGKPVLVPFLLSAHLPKNLVTILKRGVDSLPADFAGGFDPFGVVYPITLVFITMKELSNIDDGVSSAYFYREYCPLLLDTLSRVAEIDAKMAWALDFNWEQGINLGGIVHAKLVLPFDETKYHRRILDWSKRHRTSILIVQTPYQLARNIMLTLAELPLQCMSAECVTAYPPSICSGCKRVAYCNAECQTRDWNGPLPHKKVCKHIRALGDAAGFPVYADHYTDCGFIMPQLDVDEFQVAVQDGVPLSTVSAFNKNMIEDDRIRKVVNDMLVIRACWIEDVRALTAY</sequence>
<name>A0A8H6Z0B7_9AGAR</name>
<dbReference type="EMBL" id="JACAZH010000004">
    <property type="protein sequence ID" value="KAF7370323.1"/>
    <property type="molecule type" value="Genomic_DNA"/>
</dbReference>
<evidence type="ECO:0000256" key="4">
    <source>
        <dbReference type="PROSITE-ProRule" id="PRU00134"/>
    </source>
</evidence>
<dbReference type="OrthoDB" id="432970at2759"/>
<dbReference type="SUPFAM" id="SSF144232">
    <property type="entry name" value="HIT/MYND zinc finger-like"/>
    <property type="match status" value="1"/>
</dbReference>
<dbReference type="Gene3D" id="6.10.140.2220">
    <property type="match status" value="1"/>
</dbReference>
<keyword evidence="3" id="KW-0862">Zinc</keyword>
<protein>
    <recommendedName>
        <fullName evidence="5">MYND-type domain-containing protein</fullName>
    </recommendedName>
</protein>
<evidence type="ECO:0000256" key="3">
    <source>
        <dbReference type="ARBA" id="ARBA00022833"/>
    </source>
</evidence>
<accession>A0A8H6Z0B7</accession>
<evidence type="ECO:0000313" key="7">
    <source>
        <dbReference type="Proteomes" id="UP000623467"/>
    </source>
</evidence>
<keyword evidence="2 4" id="KW-0863">Zinc-finger</keyword>
<gene>
    <name evidence="6" type="ORF">MSAN_00663700</name>
</gene>
<keyword evidence="1" id="KW-0479">Metal-binding</keyword>
<organism evidence="6 7">
    <name type="scientific">Mycena sanguinolenta</name>
    <dbReference type="NCBI Taxonomy" id="230812"/>
    <lineage>
        <taxon>Eukaryota</taxon>
        <taxon>Fungi</taxon>
        <taxon>Dikarya</taxon>
        <taxon>Basidiomycota</taxon>
        <taxon>Agaricomycotina</taxon>
        <taxon>Agaricomycetes</taxon>
        <taxon>Agaricomycetidae</taxon>
        <taxon>Agaricales</taxon>
        <taxon>Marasmiineae</taxon>
        <taxon>Mycenaceae</taxon>
        <taxon>Mycena</taxon>
    </lineage>
</organism>
<proteinExistence type="predicted"/>
<dbReference type="Pfam" id="PF01753">
    <property type="entry name" value="zf-MYND"/>
    <property type="match status" value="1"/>
</dbReference>
<dbReference type="PROSITE" id="PS50865">
    <property type="entry name" value="ZF_MYND_2"/>
    <property type="match status" value="1"/>
</dbReference>
<dbReference type="InterPro" id="IPR002893">
    <property type="entry name" value="Znf_MYND"/>
</dbReference>
<reference evidence="6" key="1">
    <citation type="submission" date="2020-05" db="EMBL/GenBank/DDBJ databases">
        <title>Mycena genomes resolve the evolution of fungal bioluminescence.</title>
        <authorList>
            <person name="Tsai I.J."/>
        </authorList>
    </citation>
    <scope>NUCLEOTIDE SEQUENCE</scope>
    <source>
        <strain evidence="6">160909Yilan</strain>
    </source>
</reference>
<comment type="caution">
    <text evidence="6">The sequence shown here is derived from an EMBL/GenBank/DDBJ whole genome shotgun (WGS) entry which is preliminary data.</text>
</comment>
<dbReference type="Proteomes" id="UP000623467">
    <property type="component" value="Unassembled WGS sequence"/>
</dbReference>
<evidence type="ECO:0000259" key="5">
    <source>
        <dbReference type="PROSITE" id="PS50865"/>
    </source>
</evidence>
<dbReference type="AlphaFoldDB" id="A0A8H6Z0B7"/>
<keyword evidence="7" id="KW-1185">Reference proteome</keyword>
<dbReference type="GO" id="GO:0008270">
    <property type="term" value="F:zinc ion binding"/>
    <property type="evidence" value="ECO:0007669"/>
    <property type="project" value="UniProtKB-KW"/>
</dbReference>
<evidence type="ECO:0000256" key="1">
    <source>
        <dbReference type="ARBA" id="ARBA00022723"/>
    </source>
</evidence>
<evidence type="ECO:0000256" key="2">
    <source>
        <dbReference type="ARBA" id="ARBA00022771"/>
    </source>
</evidence>